<dbReference type="EMBL" id="BAAAHP010000134">
    <property type="protein sequence ID" value="GAA0946965.1"/>
    <property type="molecule type" value="Genomic_DNA"/>
</dbReference>
<organism evidence="2 3">
    <name type="scientific">Pseudonocardia zijingensis</name>
    <dbReference type="NCBI Taxonomy" id="153376"/>
    <lineage>
        <taxon>Bacteria</taxon>
        <taxon>Bacillati</taxon>
        <taxon>Actinomycetota</taxon>
        <taxon>Actinomycetes</taxon>
        <taxon>Pseudonocardiales</taxon>
        <taxon>Pseudonocardiaceae</taxon>
        <taxon>Pseudonocardia</taxon>
    </lineage>
</organism>
<keyword evidence="3" id="KW-1185">Reference proteome</keyword>
<dbReference type="InterPro" id="IPR010753">
    <property type="entry name" value="DUF1330"/>
</dbReference>
<feature type="domain" description="DUF1330" evidence="1">
    <location>
        <begin position="2"/>
        <end position="94"/>
    </location>
</feature>
<dbReference type="RefSeq" id="WP_343943559.1">
    <property type="nucleotide sequence ID" value="NZ_BAAAHP010000134.1"/>
</dbReference>
<dbReference type="SUPFAM" id="SSF54909">
    <property type="entry name" value="Dimeric alpha+beta barrel"/>
    <property type="match status" value="1"/>
</dbReference>
<reference evidence="3" key="1">
    <citation type="journal article" date="2019" name="Int. J. Syst. Evol. Microbiol.">
        <title>The Global Catalogue of Microorganisms (GCM) 10K type strain sequencing project: providing services to taxonomists for standard genome sequencing and annotation.</title>
        <authorList>
            <consortium name="The Broad Institute Genomics Platform"/>
            <consortium name="The Broad Institute Genome Sequencing Center for Infectious Disease"/>
            <person name="Wu L."/>
            <person name="Ma J."/>
        </authorList>
    </citation>
    <scope>NUCLEOTIDE SEQUENCE [LARGE SCALE GENOMIC DNA]</scope>
    <source>
        <strain evidence="3">JCM 11117</strain>
    </source>
</reference>
<dbReference type="InterPro" id="IPR011008">
    <property type="entry name" value="Dimeric_a/b-barrel"/>
</dbReference>
<dbReference type="Gene3D" id="3.30.70.100">
    <property type="match status" value="1"/>
</dbReference>
<evidence type="ECO:0000313" key="3">
    <source>
        <dbReference type="Proteomes" id="UP001499967"/>
    </source>
</evidence>
<name>A0ABP4BCQ4_9PSEU</name>
<dbReference type="Proteomes" id="UP001499967">
    <property type="component" value="Unassembled WGS sequence"/>
</dbReference>
<dbReference type="PANTHER" id="PTHR41521">
    <property type="match status" value="1"/>
</dbReference>
<comment type="caution">
    <text evidence="2">The sequence shown here is derived from an EMBL/GenBank/DDBJ whole genome shotgun (WGS) entry which is preliminary data.</text>
</comment>
<dbReference type="Pfam" id="PF07045">
    <property type="entry name" value="DUF1330"/>
    <property type="match status" value="1"/>
</dbReference>
<protein>
    <submittedName>
        <fullName evidence="2">DUF1330 domain-containing protein</fullName>
    </submittedName>
</protein>
<gene>
    <name evidence="2" type="ORF">GCM10009559_45740</name>
</gene>
<accession>A0ABP4BCQ4</accession>
<dbReference type="PANTHER" id="PTHR41521:SF4">
    <property type="entry name" value="BLR0684 PROTEIN"/>
    <property type="match status" value="1"/>
</dbReference>
<evidence type="ECO:0000313" key="2">
    <source>
        <dbReference type="EMBL" id="GAA0946965.1"/>
    </source>
</evidence>
<proteinExistence type="predicted"/>
<evidence type="ECO:0000259" key="1">
    <source>
        <dbReference type="Pfam" id="PF07045"/>
    </source>
</evidence>
<sequence length="97" mass="10679">MPGYLILHGEVTDPDGYEEYKAKAQGVIAAHGGRYLHRGGASTRLEGEWLPRFVVVEFPSYEAALAFYHSPEYQEVAEIRKRCSTSAVAIVEGLPAP</sequence>